<evidence type="ECO:0000313" key="9">
    <source>
        <dbReference type="EMBL" id="KAK3367925.1"/>
    </source>
</evidence>
<dbReference type="GO" id="GO:0004497">
    <property type="term" value="F:monooxygenase activity"/>
    <property type="evidence" value="ECO:0007669"/>
    <property type="project" value="UniProtKB-KW"/>
</dbReference>
<dbReference type="CDD" id="cd11058">
    <property type="entry name" value="CYP60B-like"/>
    <property type="match status" value="1"/>
</dbReference>
<dbReference type="InterPro" id="IPR001128">
    <property type="entry name" value="Cyt_P450"/>
</dbReference>
<sequence>MAILGLVYAAGVAALAMLCFVLGRALHNILLHPLRTFPGPRLWSASRLPYAWNLCRGRLHLRIRELHDEFGPVVRIAPDELSFTADAAWHDIYCGGFGNKGFPKHAAYRNVQTFVSLFDADDAEHSRLRQLLGKEFFSLEAARRQERIIQEYASRLITQLRAHAHRPVDMRTWINWLTFDVAAQFTLSEDFGCLDRRTYHPWIAMVLTHFKLSAFLMIARFYPPMSTVMFWLAPRGLLRLRDTFIRLVSEKIDRRIGRELPPSHEGDFVAAAFGKRGKEVLAAGQRPLTRGELEANCILLLLAGSETMTTSLLGATHLLCENPAAMRRLGAEVRAHAADEASITLANTTTNMPYLNAVLRETHRLCPPVANGPARVVNRPGTIIAGYPVPVGTAVGVTQFATNRSAQNFAHPDAFHPERWLTAQQASTIASTLNDPSILSEVPQFQTDIRSVARPFVTGGRDCIGQNLSWVEFRIVLARLVWNFPSMRVCRHKEFPAFGEWTDLKAFELWEKEAYNVWLAGGE</sequence>
<dbReference type="PANTHER" id="PTHR24305:SF210">
    <property type="entry name" value="CYTOCHROME P450 MONOOXYGENASE ASQL-RELATED"/>
    <property type="match status" value="1"/>
</dbReference>
<accession>A0AAE0K1T3</accession>
<dbReference type="GO" id="GO:0020037">
    <property type="term" value="F:heme binding"/>
    <property type="evidence" value="ECO:0007669"/>
    <property type="project" value="InterPro"/>
</dbReference>
<comment type="cofactor">
    <cofactor evidence="1 7">
        <name>heme</name>
        <dbReference type="ChEBI" id="CHEBI:30413"/>
    </cofactor>
</comment>
<feature type="transmembrane region" description="Helical" evidence="8">
    <location>
        <begin position="6"/>
        <end position="26"/>
    </location>
</feature>
<dbReference type="PANTHER" id="PTHR24305">
    <property type="entry name" value="CYTOCHROME P450"/>
    <property type="match status" value="1"/>
</dbReference>
<dbReference type="EMBL" id="JAULSW010000011">
    <property type="protein sequence ID" value="KAK3367925.1"/>
    <property type="molecule type" value="Genomic_DNA"/>
</dbReference>
<evidence type="ECO:0000256" key="5">
    <source>
        <dbReference type="ARBA" id="ARBA00023004"/>
    </source>
</evidence>
<keyword evidence="8" id="KW-0812">Transmembrane</keyword>
<dbReference type="GO" id="GO:0005506">
    <property type="term" value="F:iron ion binding"/>
    <property type="evidence" value="ECO:0007669"/>
    <property type="project" value="InterPro"/>
</dbReference>
<evidence type="ECO:0000256" key="4">
    <source>
        <dbReference type="ARBA" id="ARBA00022723"/>
    </source>
</evidence>
<reference evidence="9" key="1">
    <citation type="journal article" date="2023" name="Mol. Phylogenet. Evol.">
        <title>Genome-scale phylogeny and comparative genomics of the fungal order Sordariales.</title>
        <authorList>
            <person name="Hensen N."/>
            <person name="Bonometti L."/>
            <person name="Westerberg I."/>
            <person name="Brannstrom I.O."/>
            <person name="Guillou S."/>
            <person name="Cros-Aarteil S."/>
            <person name="Calhoun S."/>
            <person name="Haridas S."/>
            <person name="Kuo A."/>
            <person name="Mondo S."/>
            <person name="Pangilinan J."/>
            <person name="Riley R."/>
            <person name="LaButti K."/>
            <person name="Andreopoulos B."/>
            <person name="Lipzen A."/>
            <person name="Chen C."/>
            <person name="Yan M."/>
            <person name="Daum C."/>
            <person name="Ng V."/>
            <person name="Clum A."/>
            <person name="Steindorff A."/>
            <person name="Ohm R.A."/>
            <person name="Martin F."/>
            <person name="Silar P."/>
            <person name="Natvig D.O."/>
            <person name="Lalanne C."/>
            <person name="Gautier V."/>
            <person name="Ament-Velasquez S.L."/>
            <person name="Kruys A."/>
            <person name="Hutchinson M.I."/>
            <person name="Powell A.J."/>
            <person name="Barry K."/>
            <person name="Miller A.N."/>
            <person name="Grigoriev I.V."/>
            <person name="Debuchy R."/>
            <person name="Gladieux P."/>
            <person name="Hiltunen Thoren M."/>
            <person name="Johannesson H."/>
        </authorList>
    </citation>
    <scope>NUCLEOTIDE SEQUENCE</scope>
    <source>
        <strain evidence="9">CBS 232.78</strain>
    </source>
</reference>
<proteinExistence type="inferred from homology"/>
<name>A0AAE0K1T3_9PEZI</name>
<evidence type="ECO:0000256" key="3">
    <source>
        <dbReference type="ARBA" id="ARBA00022617"/>
    </source>
</evidence>
<dbReference type="GO" id="GO:0016705">
    <property type="term" value="F:oxidoreductase activity, acting on paired donors, with incorporation or reduction of molecular oxygen"/>
    <property type="evidence" value="ECO:0007669"/>
    <property type="project" value="InterPro"/>
</dbReference>
<gene>
    <name evidence="9" type="ORF">B0H63DRAFT_442648</name>
</gene>
<reference evidence="9" key="2">
    <citation type="submission" date="2023-06" db="EMBL/GenBank/DDBJ databases">
        <authorList>
            <consortium name="Lawrence Berkeley National Laboratory"/>
            <person name="Haridas S."/>
            <person name="Hensen N."/>
            <person name="Bonometti L."/>
            <person name="Westerberg I."/>
            <person name="Brannstrom I.O."/>
            <person name="Guillou S."/>
            <person name="Cros-Aarteil S."/>
            <person name="Calhoun S."/>
            <person name="Kuo A."/>
            <person name="Mondo S."/>
            <person name="Pangilinan J."/>
            <person name="Riley R."/>
            <person name="LaButti K."/>
            <person name="Andreopoulos B."/>
            <person name="Lipzen A."/>
            <person name="Chen C."/>
            <person name="Yanf M."/>
            <person name="Daum C."/>
            <person name="Ng V."/>
            <person name="Clum A."/>
            <person name="Steindorff A."/>
            <person name="Ohm R."/>
            <person name="Martin F."/>
            <person name="Silar P."/>
            <person name="Natvig D."/>
            <person name="Lalanne C."/>
            <person name="Gautier V."/>
            <person name="Ament-velasquez S.L."/>
            <person name="Kruys A."/>
            <person name="Hutchinson M.I."/>
            <person name="Powell A.J."/>
            <person name="Barry K."/>
            <person name="Miller A.N."/>
            <person name="Grigoriev I.V."/>
            <person name="Debuchy R."/>
            <person name="Gladieux P."/>
            <person name="Thoren M.H."/>
            <person name="Johannesson H."/>
        </authorList>
    </citation>
    <scope>NUCLEOTIDE SEQUENCE</scope>
    <source>
        <strain evidence="9">CBS 232.78</strain>
    </source>
</reference>
<keyword evidence="3 7" id="KW-0349">Heme</keyword>
<dbReference type="PRINTS" id="PR00465">
    <property type="entry name" value="EP450IV"/>
</dbReference>
<comment type="caution">
    <text evidence="9">The sequence shown here is derived from an EMBL/GenBank/DDBJ whole genome shotgun (WGS) entry which is preliminary data.</text>
</comment>
<keyword evidence="10" id="KW-1185">Reference proteome</keyword>
<evidence type="ECO:0000256" key="2">
    <source>
        <dbReference type="ARBA" id="ARBA00010617"/>
    </source>
</evidence>
<protein>
    <submittedName>
        <fullName evidence="9">Cytochrome P450</fullName>
    </submittedName>
</protein>
<keyword evidence="6" id="KW-0503">Monooxygenase</keyword>
<keyword evidence="4 7" id="KW-0479">Metal-binding</keyword>
<dbReference type="Proteomes" id="UP001285441">
    <property type="component" value="Unassembled WGS sequence"/>
</dbReference>
<dbReference type="InterPro" id="IPR050121">
    <property type="entry name" value="Cytochrome_P450_monoxygenase"/>
</dbReference>
<keyword evidence="8" id="KW-0472">Membrane</keyword>
<evidence type="ECO:0000256" key="1">
    <source>
        <dbReference type="ARBA" id="ARBA00001971"/>
    </source>
</evidence>
<dbReference type="AlphaFoldDB" id="A0AAE0K1T3"/>
<dbReference type="InterPro" id="IPR002403">
    <property type="entry name" value="Cyt_P450_E_grp-IV"/>
</dbReference>
<comment type="similarity">
    <text evidence="2">Belongs to the cytochrome P450 family.</text>
</comment>
<dbReference type="PRINTS" id="PR00385">
    <property type="entry name" value="P450"/>
</dbReference>
<dbReference type="InterPro" id="IPR036396">
    <property type="entry name" value="Cyt_P450_sf"/>
</dbReference>
<evidence type="ECO:0000256" key="8">
    <source>
        <dbReference type="SAM" id="Phobius"/>
    </source>
</evidence>
<evidence type="ECO:0000256" key="6">
    <source>
        <dbReference type="ARBA" id="ARBA00023033"/>
    </source>
</evidence>
<evidence type="ECO:0000313" key="10">
    <source>
        <dbReference type="Proteomes" id="UP001285441"/>
    </source>
</evidence>
<keyword evidence="5 7" id="KW-0408">Iron</keyword>
<dbReference type="Gene3D" id="1.10.630.10">
    <property type="entry name" value="Cytochrome P450"/>
    <property type="match status" value="1"/>
</dbReference>
<evidence type="ECO:0000256" key="7">
    <source>
        <dbReference type="PIRSR" id="PIRSR602403-1"/>
    </source>
</evidence>
<dbReference type="Pfam" id="PF00067">
    <property type="entry name" value="p450"/>
    <property type="match status" value="1"/>
</dbReference>
<feature type="binding site" description="axial binding residue" evidence="7">
    <location>
        <position position="463"/>
    </location>
    <ligand>
        <name>heme</name>
        <dbReference type="ChEBI" id="CHEBI:30413"/>
    </ligand>
    <ligandPart>
        <name>Fe</name>
        <dbReference type="ChEBI" id="CHEBI:18248"/>
    </ligandPart>
</feature>
<organism evidence="9 10">
    <name type="scientific">Podospora didyma</name>
    <dbReference type="NCBI Taxonomy" id="330526"/>
    <lineage>
        <taxon>Eukaryota</taxon>
        <taxon>Fungi</taxon>
        <taxon>Dikarya</taxon>
        <taxon>Ascomycota</taxon>
        <taxon>Pezizomycotina</taxon>
        <taxon>Sordariomycetes</taxon>
        <taxon>Sordariomycetidae</taxon>
        <taxon>Sordariales</taxon>
        <taxon>Podosporaceae</taxon>
        <taxon>Podospora</taxon>
    </lineage>
</organism>
<dbReference type="SUPFAM" id="SSF48264">
    <property type="entry name" value="Cytochrome P450"/>
    <property type="match status" value="1"/>
</dbReference>
<keyword evidence="6" id="KW-0560">Oxidoreductase</keyword>
<keyword evidence="8" id="KW-1133">Transmembrane helix</keyword>